<reference evidence="4 5" key="2">
    <citation type="submission" date="2018-12" db="EMBL/GenBank/DDBJ databases">
        <title>The genome sequences of strain 502.</title>
        <authorList>
            <person name="Gao J."/>
            <person name="Sun J."/>
        </authorList>
    </citation>
    <scope>NUCLEOTIDE SEQUENCE [LARGE SCALE GENOMIC DNA]</scope>
    <source>
        <strain evidence="4 5">502</strain>
    </source>
</reference>
<evidence type="ECO:0008006" key="7">
    <source>
        <dbReference type="Google" id="ProtNLM"/>
    </source>
</evidence>
<keyword evidence="5" id="KW-1185">Reference proteome</keyword>
<evidence type="ECO:0000313" key="5">
    <source>
        <dbReference type="Proteomes" id="UP000271137"/>
    </source>
</evidence>
<evidence type="ECO:0000313" key="4">
    <source>
        <dbReference type="EMBL" id="RSZ33946.1"/>
    </source>
</evidence>
<dbReference type="PROSITE" id="PS51257">
    <property type="entry name" value="PROKAR_LIPOPROTEIN"/>
    <property type="match status" value="1"/>
</dbReference>
<feature type="signal peptide" evidence="2">
    <location>
        <begin position="1"/>
        <end position="22"/>
    </location>
</feature>
<dbReference type="AlphaFoldDB" id="A0A3P3EJI9"/>
<dbReference type="RefSeq" id="WP_124960419.1">
    <property type="nucleotide sequence ID" value="NZ_CBFHCE010000044.1"/>
</dbReference>
<evidence type="ECO:0000256" key="1">
    <source>
        <dbReference type="SAM" id="MobiDB-lite"/>
    </source>
</evidence>
<dbReference type="EMBL" id="RXFQ01000010">
    <property type="protein sequence ID" value="RSZ33946.1"/>
    <property type="molecule type" value="Genomic_DNA"/>
</dbReference>
<proteinExistence type="predicted"/>
<organism evidence="3 6">
    <name type="scientific">Variovorax beijingensis</name>
    <dbReference type="NCBI Taxonomy" id="2496117"/>
    <lineage>
        <taxon>Bacteria</taxon>
        <taxon>Pseudomonadati</taxon>
        <taxon>Pseudomonadota</taxon>
        <taxon>Betaproteobacteria</taxon>
        <taxon>Burkholderiales</taxon>
        <taxon>Comamonadaceae</taxon>
        <taxon>Variovorax</taxon>
    </lineage>
</organism>
<gene>
    <name evidence="3" type="ORF">EH244_21735</name>
    <name evidence="4" type="ORF">EJO66_18435</name>
</gene>
<sequence>MMRIRINSSAALWAAAAAVALATAGCASRGGSGESQPAASAPAASAPAAPARGGAKAGMDAKGNVVDSSKVEAGSGRTVKGLNGYEGEITGNPARNSRFTRLQIGMSAKQVTDLAGPPTDQGAYVTGKAFIPFYFGSDRHRYEMTYKGQGRLVFAGGGMGDYSSGNLIWIIHNPNESGYR</sequence>
<evidence type="ECO:0000256" key="2">
    <source>
        <dbReference type="SAM" id="SignalP"/>
    </source>
</evidence>
<keyword evidence="2" id="KW-0732">Signal</keyword>
<name>A0A3P3EJI9_9BURK</name>
<evidence type="ECO:0000313" key="6">
    <source>
        <dbReference type="Proteomes" id="UP000271590"/>
    </source>
</evidence>
<comment type="caution">
    <text evidence="3">The sequence shown here is derived from an EMBL/GenBank/DDBJ whole genome shotgun (WGS) entry which is preliminary data.</text>
</comment>
<dbReference type="Proteomes" id="UP000271590">
    <property type="component" value="Unassembled WGS sequence"/>
</dbReference>
<evidence type="ECO:0000313" key="3">
    <source>
        <dbReference type="EMBL" id="RRH86236.1"/>
    </source>
</evidence>
<dbReference type="EMBL" id="RQXU01000014">
    <property type="protein sequence ID" value="RRH86236.1"/>
    <property type="molecule type" value="Genomic_DNA"/>
</dbReference>
<protein>
    <recommendedName>
        <fullName evidence="7">Secreted protein</fullName>
    </recommendedName>
</protein>
<feature type="chain" id="PRO_5018312640" description="Secreted protein" evidence="2">
    <location>
        <begin position="23"/>
        <end position="180"/>
    </location>
</feature>
<dbReference type="Proteomes" id="UP000271137">
    <property type="component" value="Unassembled WGS sequence"/>
</dbReference>
<feature type="compositionally biased region" description="Low complexity" evidence="1">
    <location>
        <begin position="34"/>
        <end position="58"/>
    </location>
</feature>
<reference evidence="3 6" key="1">
    <citation type="submission" date="2018-11" db="EMBL/GenBank/DDBJ databases">
        <title>The genome of Variovorax sp T529.</title>
        <authorList>
            <person name="Gao J."/>
        </authorList>
    </citation>
    <scope>NUCLEOTIDE SEQUENCE [LARGE SCALE GENOMIC DNA]</scope>
    <source>
        <strain evidence="3 6">T529</strain>
    </source>
</reference>
<feature type="region of interest" description="Disordered" evidence="1">
    <location>
        <begin position="27"/>
        <end position="61"/>
    </location>
</feature>
<accession>A0A3P3EJI9</accession>